<evidence type="ECO:0000259" key="5">
    <source>
        <dbReference type="Pfam" id="PF07992"/>
    </source>
</evidence>
<dbReference type="RefSeq" id="WP_345529081.1">
    <property type="nucleotide sequence ID" value="NZ_BAABKN010000027.1"/>
</dbReference>
<dbReference type="PRINTS" id="PR00411">
    <property type="entry name" value="PNDRDTASEI"/>
</dbReference>
<keyword evidence="8" id="KW-1185">Reference proteome</keyword>
<dbReference type="EMBL" id="BAABKN010000027">
    <property type="protein sequence ID" value="GAA4753024.1"/>
    <property type="molecule type" value="Genomic_DNA"/>
</dbReference>
<dbReference type="Proteomes" id="UP001499882">
    <property type="component" value="Unassembled WGS sequence"/>
</dbReference>
<comment type="cofactor">
    <cofactor evidence="1">
        <name>FAD</name>
        <dbReference type="ChEBI" id="CHEBI:57692"/>
    </cofactor>
</comment>
<evidence type="ECO:0000313" key="8">
    <source>
        <dbReference type="Proteomes" id="UP001499882"/>
    </source>
</evidence>
<evidence type="ECO:0000313" key="7">
    <source>
        <dbReference type="EMBL" id="GAA4753024.1"/>
    </source>
</evidence>
<dbReference type="SUPFAM" id="SSF55424">
    <property type="entry name" value="FAD/NAD-linked reductases, dimerisation (C-terminal) domain"/>
    <property type="match status" value="1"/>
</dbReference>
<dbReference type="PRINTS" id="PR00368">
    <property type="entry name" value="FADPNR"/>
</dbReference>
<dbReference type="InterPro" id="IPR016156">
    <property type="entry name" value="FAD/NAD-linked_Rdtase_dimer_sf"/>
</dbReference>
<gene>
    <name evidence="7" type="ORF">GCM10023350_42910</name>
</gene>
<dbReference type="InterPro" id="IPR036188">
    <property type="entry name" value="FAD/NAD-bd_sf"/>
</dbReference>
<keyword evidence="2" id="KW-0285">Flavoprotein</keyword>
<evidence type="ECO:0000259" key="6">
    <source>
        <dbReference type="Pfam" id="PF14759"/>
    </source>
</evidence>
<dbReference type="PANTHER" id="PTHR43557">
    <property type="entry name" value="APOPTOSIS-INDUCING FACTOR 1"/>
    <property type="match status" value="1"/>
</dbReference>
<keyword evidence="4" id="KW-0560">Oxidoreductase</keyword>
<evidence type="ECO:0000256" key="1">
    <source>
        <dbReference type="ARBA" id="ARBA00001974"/>
    </source>
</evidence>
<dbReference type="PANTHER" id="PTHR43557:SF2">
    <property type="entry name" value="RIESKE DOMAIN-CONTAINING PROTEIN-RELATED"/>
    <property type="match status" value="1"/>
</dbReference>
<keyword evidence="3" id="KW-0274">FAD</keyword>
<dbReference type="Pfam" id="PF14759">
    <property type="entry name" value="Reductase_C"/>
    <property type="match status" value="1"/>
</dbReference>
<dbReference type="SUPFAM" id="SSF51905">
    <property type="entry name" value="FAD/NAD(P)-binding domain"/>
    <property type="match status" value="2"/>
</dbReference>
<feature type="domain" description="Reductase C-terminal" evidence="6">
    <location>
        <begin position="317"/>
        <end position="386"/>
    </location>
</feature>
<evidence type="ECO:0000256" key="3">
    <source>
        <dbReference type="ARBA" id="ARBA00022827"/>
    </source>
</evidence>
<organism evidence="7 8">
    <name type="scientific">Nocardioides endophyticus</name>
    <dbReference type="NCBI Taxonomy" id="1353775"/>
    <lineage>
        <taxon>Bacteria</taxon>
        <taxon>Bacillati</taxon>
        <taxon>Actinomycetota</taxon>
        <taxon>Actinomycetes</taxon>
        <taxon>Propionibacteriales</taxon>
        <taxon>Nocardioidaceae</taxon>
        <taxon>Nocardioides</taxon>
    </lineage>
</organism>
<reference evidence="8" key="1">
    <citation type="journal article" date="2019" name="Int. J. Syst. Evol. Microbiol.">
        <title>The Global Catalogue of Microorganisms (GCM) 10K type strain sequencing project: providing services to taxonomists for standard genome sequencing and annotation.</title>
        <authorList>
            <consortium name="The Broad Institute Genomics Platform"/>
            <consortium name="The Broad Institute Genome Sequencing Center for Infectious Disease"/>
            <person name="Wu L."/>
            <person name="Ma J."/>
        </authorList>
    </citation>
    <scope>NUCLEOTIDE SEQUENCE [LARGE SCALE GENOMIC DNA]</scope>
    <source>
        <strain evidence="8">JCM 18532</strain>
    </source>
</reference>
<dbReference type="InterPro" id="IPR028202">
    <property type="entry name" value="Reductase_C"/>
</dbReference>
<proteinExistence type="predicted"/>
<dbReference type="InterPro" id="IPR050446">
    <property type="entry name" value="FAD-oxidoreductase/Apoptosis"/>
</dbReference>
<dbReference type="InterPro" id="IPR023753">
    <property type="entry name" value="FAD/NAD-binding_dom"/>
</dbReference>
<comment type="caution">
    <text evidence="7">The sequence shown here is derived from an EMBL/GenBank/DDBJ whole genome shotgun (WGS) entry which is preliminary data.</text>
</comment>
<dbReference type="Gene3D" id="3.50.50.60">
    <property type="entry name" value="FAD/NAD(P)-binding domain"/>
    <property type="match status" value="2"/>
</dbReference>
<feature type="domain" description="FAD/NAD(P)-binding" evidence="5">
    <location>
        <begin position="5"/>
        <end position="297"/>
    </location>
</feature>
<accession>A0ABP8ZCX8</accession>
<dbReference type="Pfam" id="PF07992">
    <property type="entry name" value="Pyr_redox_2"/>
    <property type="match status" value="1"/>
</dbReference>
<evidence type="ECO:0000256" key="4">
    <source>
        <dbReference type="ARBA" id="ARBA00023002"/>
    </source>
</evidence>
<dbReference type="Gene3D" id="3.30.390.30">
    <property type="match status" value="1"/>
</dbReference>
<protein>
    <submittedName>
        <fullName evidence="7">FAD/NAD(P)-binding oxidoreductase</fullName>
    </submittedName>
</protein>
<evidence type="ECO:0000256" key="2">
    <source>
        <dbReference type="ARBA" id="ARBA00022630"/>
    </source>
</evidence>
<sequence>MTGGVVVVGASLAGLRVSEALRRLGYDGPLRLVGEEEHLPYDRPPLSKQVLTGDWEVERVALTSAEALAEARIETLLGSRAVAATDSTVTLADDRELNYDHLVVATGASARRWPGAASGGRVHPLRTLDDSVRLRAVLETGGRVVVVGGGFIGLEVAAAARHHGREVTVVEVAAEPLAPVLGVEIGGFFRRLHEAEGVRVRTGTAITRLEELEQLVTVHLADGTELHADHVVVGIGAAPNNAWLVGLGLADGGGVPCDHQGRALDNVWAVGDVAAWHEPAFGDRARHEHWTSAVDQAAVTAAAILGLEPSRPHEPPYFWSTQFDVNFQLVGRPDLATAVTVLERGETDGVPTDRGTVFGFHRADRLVAVATFHSPRRFLKLRRELQLELAAAIANA</sequence>
<name>A0ABP8ZCX8_9ACTN</name>